<evidence type="ECO:0000313" key="1">
    <source>
        <dbReference type="EMBL" id="QDV22232.1"/>
    </source>
</evidence>
<keyword evidence="2" id="KW-1185">Reference proteome</keyword>
<reference evidence="1 2" key="1">
    <citation type="submission" date="2019-02" db="EMBL/GenBank/DDBJ databases">
        <title>Deep-cultivation of Planctomycetes and their phenomic and genomic characterization uncovers novel biology.</title>
        <authorList>
            <person name="Wiegand S."/>
            <person name="Jogler M."/>
            <person name="Boedeker C."/>
            <person name="Pinto D."/>
            <person name="Vollmers J."/>
            <person name="Rivas-Marin E."/>
            <person name="Kohn T."/>
            <person name="Peeters S.H."/>
            <person name="Heuer A."/>
            <person name="Rast P."/>
            <person name="Oberbeckmann S."/>
            <person name="Bunk B."/>
            <person name="Jeske O."/>
            <person name="Meyerdierks A."/>
            <person name="Storesund J.E."/>
            <person name="Kallscheuer N."/>
            <person name="Luecker S."/>
            <person name="Lage O.M."/>
            <person name="Pohl T."/>
            <person name="Merkel B.J."/>
            <person name="Hornburger P."/>
            <person name="Mueller R.-W."/>
            <person name="Bruemmer F."/>
            <person name="Labrenz M."/>
            <person name="Spormann A.M."/>
            <person name="Op den Camp H."/>
            <person name="Overmann J."/>
            <person name="Amann R."/>
            <person name="Jetten M.S.M."/>
            <person name="Mascher T."/>
            <person name="Medema M.H."/>
            <person name="Devos D.P."/>
            <person name="Kaster A.-K."/>
            <person name="Ovreas L."/>
            <person name="Rohde M."/>
            <person name="Galperin M.Y."/>
            <person name="Jogler C."/>
        </authorList>
    </citation>
    <scope>NUCLEOTIDE SEQUENCE [LARGE SCALE GENOMIC DNA]</scope>
    <source>
        <strain evidence="1 2">Q31a</strain>
    </source>
</reference>
<dbReference type="AlphaFoldDB" id="A0A518G0V1"/>
<proteinExistence type="predicted"/>
<dbReference type="Proteomes" id="UP000318017">
    <property type="component" value="Chromosome"/>
</dbReference>
<evidence type="ECO:0000313" key="2">
    <source>
        <dbReference type="Proteomes" id="UP000318017"/>
    </source>
</evidence>
<dbReference type="KEGG" id="ahel:Q31a_05160"/>
<organism evidence="1 2">
    <name type="scientific">Aureliella helgolandensis</name>
    <dbReference type="NCBI Taxonomy" id="2527968"/>
    <lineage>
        <taxon>Bacteria</taxon>
        <taxon>Pseudomonadati</taxon>
        <taxon>Planctomycetota</taxon>
        <taxon>Planctomycetia</taxon>
        <taxon>Pirellulales</taxon>
        <taxon>Pirellulaceae</taxon>
        <taxon>Aureliella</taxon>
    </lineage>
</organism>
<dbReference type="RefSeq" id="WP_145073466.1">
    <property type="nucleotide sequence ID" value="NZ_CP036298.1"/>
</dbReference>
<dbReference type="OrthoDB" id="276366at2"/>
<sequence>MKRYSVRSLLLATAVFALLISAYSVYTTNKLWRNTRFECKYEGIITLPSGTKFRTNAWVNTDIDIPTAHTGTGVWVEGRELVYFNQSPGMKGYATLTVNGKTTNAVLLRWSMTCHASKGMTEYTCMVVPEDEMPSDDGTRPGGEP</sequence>
<name>A0A518G0V1_9BACT</name>
<gene>
    <name evidence="1" type="ORF">Q31a_05160</name>
</gene>
<protein>
    <submittedName>
        <fullName evidence="1">Uncharacterized protein</fullName>
    </submittedName>
</protein>
<accession>A0A518G0V1</accession>
<dbReference type="EMBL" id="CP036298">
    <property type="protein sequence ID" value="QDV22232.1"/>
    <property type="molecule type" value="Genomic_DNA"/>
</dbReference>